<dbReference type="Proteomes" id="UP000887577">
    <property type="component" value="Unplaced"/>
</dbReference>
<dbReference type="GO" id="GO:0000226">
    <property type="term" value="P:microtubule cytoskeleton organization"/>
    <property type="evidence" value="ECO:0007669"/>
    <property type="project" value="TreeGrafter"/>
</dbReference>
<dbReference type="GO" id="GO:0007023">
    <property type="term" value="P:post-chaperonin tubulin folding pathway"/>
    <property type="evidence" value="ECO:0007669"/>
    <property type="project" value="InterPro"/>
</dbReference>
<dbReference type="GO" id="GO:0005096">
    <property type="term" value="F:GTPase activator activity"/>
    <property type="evidence" value="ECO:0007669"/>
    <property type="project" value="InterPro"/>
</dbReference>
<dbReference type="GO" id="GO:0007021">
    <property type="term" value="P:tubulin complex assembly"/>
    <property type="evidence" value="ECO:0007669"/>
    <property type="project" value="InterPro"/>
</dbReference>
<dbReference type="AlphaFoldDB" id="A0A914XZQ3"/>
<evidence type="ECO:0000313" key="1">
    <source>
        <dbReference type="Proteomes" id="UP000887577"/>
    </source>
</evidence>
<dbReference type="GO" id="GO:0048487">
    <property type="term" value="F:beta-tubulin binding"/>
    <property type="evidence" value="ECO:0007669"/>
    <property type="project" value="InterPro"/>
</dbReference>
<dbReference type="GO" id="GO:0016328">
    <property type="term" value="C:lateral plasma membrane"/>
    <property type="evidence" value="ECO:0007669"/>
    <property type="project" value="TreeGrafter"/>
</dbReference>
<dbReference type="InterPro" id="IPR033162">
    <property type="entry name" value="TBCD"/>
</dbReference>
<evidence type="ECO:0000313" key="2">
    <source>
        <dbReference type="WBParaSite" id="PSU_v2.g12685.t1"/>
    </source>
</evidence>
<accession>A0A914XZQ3</accession>
<dbReference type="GO" id="GO:0034333">
    <property type="term" value="P:adherens junction assembly"/>
    <property type="evidence" value="ECO:0007669"/>
    <property type="project" value="TreeGrafter"/>
</dbReference>
<dbReference type="Pfam" id="PF23579">
    <property type="entry name" value="ARM_TBCD"/>
    <property type="match status" value="1"/>
</dbReference>
<dbReference type="PANTHER" id="PTHR12658:SF0">
    <property type="entry name" value="TUBULIN-SPECIFIC CHAPERONE D"/>
    <property type="match status" value="1"/>
</dbReference>
<name>A0A914XZQ3_9BILA</name>
<keyword evidence="1" id="KW-1185">Reference proteome</keyword>
<organism evidence="1 2">
    <name type="scientific">Panagrolaimus superbus</name>
    <dbReference type="NCBI Taxonomy" id="310955"/>
    <lineage>
        <taxon>Eukaryota</taxon>
        <taxon>Metazoa</taxon>
        <taxon>Ecdysozoa</taxon>
        <taxon>Nematoda</taxon>
        <taxon>Chromadorea</taxon>
        <taxon>Rhabditida</taxon>
        <taxon>Tylenchina</taxon>
        <taxon>Panagrolaimomorpha</taxon>
        <taxon>Panagrolaimoidea</taxon>
        <taxon>Panagrolaimidae</taxon>
        <taxon>Panagrolaimus</taxon>
    </lineage>
</organism>
<dbReference type="GO" id="GO:0070830">
    <property type="term" value="P:bicellular tight junction assembly"/>
    <property type="evidence" value="ECO:0007669"/>
    <property type="project" value="TreeGrafter"/>
</dbReference>
<dbReference type="WBParaSite" id="PSU_v2.g12685.t1">
    <property type="protein sequence ID" value="PSU_v2.g12685.t1"/>
    <property type="gene ID" value="PSU_v2.g12685"/>
</dbReference>
<protein>
    <submittedName>
        <fullName evidence="2">Uncharacterized protein</fullName>
    </submittedName>
</protein>
<proteinExistence type="predicted"/>
<sequence>MSKQTRFASGDEVIGCIPLQLDENHAKEIMALAEGVENFEDIDNFGTNISRFTLVVELYHYEPSLLDSILVKLLNSLVANIHFPDKSDIGFSHKSLLALILLKRLTTVRGYKTIIQFLPHEVFMLPKLLSILEYYVTKEKCNNLENEAINMLLVWFIIVCRNPFDFHSFAIVLMI</sequence>
<reference evidence="2" key="1">
    <citation type="submission" date="2022-11" db="UniProtKB">
        <authorList>
            <consortium name="WormBaseParasite"/>
        </authorList>
    </citation>
    <scope>IDENTIFICATION</scope>
</reference>
<dbReference type="PANTHER" id="PTHR12658">
    <property type="entry name" value="BETA-TUBULIN COFACTOR D"/>
    <property type="match status" value="1"/>
</dbReference>